<sequence>MSDKKDWVVKDILNYAIQSYDLVNKYNEENGALDKFKYEKKIRRAMKKNRFYIIDPKTQKNKYCATEDEAKFLVDSIMKDYFSKEKTDVDAFRKKNLKKDIELNREMIEGQGLFFTYEEQSKPVYFDKMNKDLERLMLESLFNLFFDFNYESYRKDYIERENLIDYDSEPPQVLEGYSELDEKLRNPIKYYGKIRS</sequence>
<reference evidence="1" key="1">
    <citation type="submission" date="2012-11" db="EMBL/GenBank/DDBJ databases">
        <title>Dependencies among metagenomic species, viruses, plasmids and units of genetic variation.</title>
        <authorList>
            <person name="Nielsen H.B."/>
            <person name="Almeida M."/>
            <person name="Juncker A.S."/>
            <person name="Rasmussen S."/>
            <person name="Li J."/>
            <person name="Sunagawa S."/>
            <person name="Plichta D."/>
            <person name="Gautier L."/>
            <person name="Le Chatelier E."/>
            <person name="Peletier E."/>
            <person name="Bonde I."/>
            <person name="Nielsen T."/>
            <person name="Manichanh C."/>
            <person name="Arumugam M."/>
            <person name="Batto J."/>
            <person name="Santos M.B.Q.D."/>
            <person name="Blom N."/>
            <person name="Borruel N."/>
            <person name="Burgdorf K.S."/>
            <person name="Boumezbeur F."/>
            <person name="Casellas F."/>
            <person name="Dore J."/>
            <person name="Guarner F."/>
            <person name="Hansen T."/>
            <person name="Hildebrand F."/>
            <person name="Kaas R.S."/>
            <person name="Kennedy S."/>
            <person name="Kristiansen K."/>
            <person name="Kultima J.R."/>
            <person name="Leonard P."/>
            <person name="Levenez F."/>
            <person name="Lund O."/>
            <person name="Moumen B."/>
            <person name="Le Paslier D."/>
            <person name="Pons N."/>
            <person name="Pedersen O."/>
            <person name="Prifti E."/>
            <person name="Qin J."/>
            <person name="Raes J."/>
            <person name="Tap J."/>
            <person name="Tims S."/>
            <person name="Ussery D.W."/>
            <person name="Yamada T."/>
            <person name="MetaHit consortium"/>
            <person name="Renault P."/>
            <person name="Sicheritz-Ponten T."/>
            <person name="Bork P."/>
            <person name="Wang J."/>
            <person name="Brunak S."/>
            <person name="Ehrlich S.D."/>
        </authorList>
    </citation>
    <scope>NUCLEOTIDE SEQUENCE [LARGE SCALE GENOMIC DNA]</scope>
</reference>
<dbReference type="EMBL" id="CBIN010000113">
    <property type="protein sequence ID" value="CDE22646.1"/>
    <property type="molecule type" value="Genomic_DNA"/>
</dbReference>
<gene>
    <name evidence="1" type="ORF">BN631_00090</name>
</gene>
<dbReference type="RefSeq" id="WP_022419692.1">
    <property type="nucleotide sequence ID" value="NZ_FR898512.1"/>
</dbReference>
<dbReference type="Proteomes" id="UP000018093">
    <property type="component" value="Unassembled WGS sequence"/>
</dbReference>
<accession>R7G6T3</accession>
<organism evidence="1 2">
    <name type="scientific">Amedibacillus dolichus CAG:375</name>
    <dbReference type="NCBI Taxonomy" id="1263076"/>
    <lineage>
        <taxon>Bacteria</taxon>
        <taxon>Bacillati</taxon>
        <taxon>Bacillota</taxon>
        <taxon>Erysipelotrichia</taxon>
        <taxon>Erysipelotrichales</taxon>
        <taxon>Erysipelotrichaceae</taxon>
        <taxon>Amedibacillus</taxon>
    </lineage>
</organism>
<name>R7G6T3_9FIRM</name>
<protein>
    <submittedName>
        <fullName evidence="1">Uncharacterized protein</fullName>
    </submittedName>
</protein>
<proteinExistence type="predicted"/>
<dbReference type="AlphaFoldDB" id="R7G6T3"/>
<evidence type="ECO:0000313" key="2">
    <source>
        <dbReference type="Proteomes" id="UP000018093"/>
    </source>
</evidence>
<evidence type="ECO:0000313" key="1">
    <source>
        <dbReference type="EMBL" id="CDE22646.1"/>
    </source>
</evidence>
<comment type="caution">
    <text evidence="1">The sequence shown here is derived from an EMBL/GenBank/DDBJ whole genome shotgun (WGS) entry which is preliminary data.</text>
</comment>